<organism evidence="9 10">
    <name type="scientific">Planococcus koreensis</name>
    <dbReference type="NCBI Taxonomy" id="112331"/>
    <lineage>
        <taxon>Bacteria</taxon>
        <taxon>Bacillati</taxon>
        <taxon>Bacillota</taxon>
        <taxon>Bacilli</taxon>
        <taxon>Bacillales</taxon>
        <taxon>Caryophanaceae</taxon>
        <taxon>Planococcus</taxon>
    </lineage>
</organism>
<keyword evidence="7" id="KW-1133">Transmembrane helix</keyword>
<dbReference type="PROSITE" id="PS50035">
    <property type="entry name" value="PLD"/>
    <property type="match status" value="1"/>
</dbReference>
<keyword evidence="7" id="KW-0472">Membrane</keyword>
<dbReference type="EC" id="3.1.4.4" evidence="3"/>
<keyword evidence="7" id="KW-0812">Transmembrane</keyword>
<evidence type="ECO:0000256" key="1">
    <source>
        <dbReference type="ARBA" id="ARBA00000798"/>
    </source>
</evidence>
<evidence type="ECO:0000256" key="4">
    <source>
        <dbReference type="ARBA" id="ARBA00022801"/>
    </source>
</evidence>
<evidence type="ECO:0000259" key="8">
    <source>
        <dbReference type="PROSITE" id="PS50035"/>
    </source>
</evidence>
<dbReference type="EMBL" id="JACHHE010000002">
    <property type="protein sequence ID" value="MBB5179547.1"/>
    <property type="molecule type" value="Genomic_DNA"/>
</dbReference>
<dbReference type="GO" id="GO:0016891">
    <property type="term" value="F:RNA endonuclease activity producing 5'-phosphomonoesters, hydrolytic mechanism"/>
    <property type="evidence" value="ECO:0007669"/>
    <property type="project" value="TreeGrafter"/>
</dbReference>
<comment type="caution">
    <text evidence="9">The sequence shown here is derived from an EMBL/GenBank/DDBJ whole genome shotgun (WGS) entry which is preliminary data.</text>
</comment>
<evidence type="ECO:0000313" key="10">
    <source>
        <dbReference type="Proteomes" id="UP000525923"/>
    </source>
</evidence>
<keyword evidence="5" id="KW-0442">Lipid degradation</keyword>
<evidence type="ECO:0000256" key="2">
    <source>
        <dbReference type="ARBA" id="ARBA00008664"/>
    </source>
</evidence>
<dbReference type="GO" id="GO:0006793">
    <property type="term" value="P:phosphorus metabolic process"/>
    <property type="evidence" value="ECO:0007669"/>
    <property type="project" value="UniProtKB-ARBA"/>
</dbReference>
<feature type="domain" description="PLD phosphodiesterase" evidence="8">
    <location>
        <begin position="384"/>
        <end position="414"/>
    </location>
</feature>
<dbReference type="AlphaFoldDB" id="A0A7W8CQ26"/>
<gene>
    <name evidence="9" type="ORF">HNQ44_000971</name>
</gene>
<dbReference type="InterPro" id="IPR051406">
    <property type="entry name" value="PLD_domain"/>
</dbReference>
<evidence type="ECO:0000256" key="3">
    <source>
        <dbReference type="ARBA" id="ARBA00012027"/>
    </source>
</evidence>
<comment type="similarity">
    <text evidence="2">Belongs to the phospholipase D family.</text>
</comment>
<evidence type="ECO:0000256" key="5">
    <source>
        <dbReference type="ARBA" id="ARBA00022963"/>
    </source>
</evidence>
<evidence type="ECO:0000313" key="9">
    <source>
        <dbReference type="EMBL" id="MBB5179547.1"/>
    </source>
</evidence>
<comment type="catalytic activity">
    <reaction evidence="1">
        <text>a 1,2-diacyl-sn-glycero-3-phosphocholine + H2O = a 1,2-diacyl-sn-glycero-3-phosphate + choline + H(+)</text>
        <dbReference type="Rhea" id="RHEA:14445"/>
        <dbReference type="ChEBI" id="CHEBI:15354"/>
        <dbReference type="ChEBI" id="CHEBI:15377"/>
        <dbReference type="ChEBI" id="CHEBI:15378"/>
        <dbReference type="ChEBI" id="CHEBI:57643"/>
        <dbReference type="ChEBI" id="CHEBI:58608"/>
        <dbReference type="EC" id="3.1.4.4"/>
    </reaction>
</comment>
<dbReference type="Pfam" id="PF13091">
    <property type="entry name" value="PLDc_2"/>
    <property type="match status" value="1"/>
</dbReference>
<evidence type="ECO:0000256" key="6">
    <source>
        <dbReference type="ARBA" id="ARBA00023098"/>
    </source>
</evidence>
<reference evidence="9 10" key="1">
    <citation type="submission" date="2020-08" db="EMBL/GenBank/DDBJ databases">
        <title>Genomic Encyclopedia of Type Strains, Phase IV (KMG-IV): sequencing the most valuable type-strain genomes for metagenomic binning, comparative biology and taxonomic classification.</title>
        <authorList>
            <person name="Goeker M."/>
        </authorList>
    </citation>
    <scope>NUCLEOTIDE SEQUENCE [LARGE SCALE GENOMIC DNA]</scope>
    <source>
        <strain evidence="9 10">DSM 15895</strain>
    </source>
</reference>
<dbReference type="GO" id="GO:0016042">
    <property type="term" value="P:lipid catabolic process"/>
    <property type="evidence" value="ECO:0007669"/>
    <property type="project" value="UniProtKB-KW"/>
</dbReference>
<dbReference type="InterPro" id="IPR001736">
    <property type="entry name" value="PLipase_D/transphosphatidylase"/>
</dbReference>
<accession>A0A7W8CQ26</accession>
<dbReference type="RefSeq" id="WP_135500864.1">
    <property type="nucleotide sequence ID" value="NZ_JACHHE010000002.1"/>
</dbReference>
<dbReference type="Gene3D" id="3.30.870.10">
    <property type="entry name" value="Endonuclease Chain A"/>
    <property type="match status" value="2"/>
</dbReference>
<dbReference type="OrthoDB" id="92272at2"/>
<dbReference type="PANTHER" id="PTHR43856">
    <property type="entry name" value="CARDIOLIPIN HYDROLASE"/>
    <property type="match status" value="1"/>
</dbReference>
<dbReference type="SUPFAM" id="SSF56024">
    <property type="entry name" value="Phospholipase D/nuclease"/>
    <property type="match status" value="2"/>
</dbReference>
<protein>
    <recommendedName>
        <fullName evidence="3">phospholipase D</fullName>
        <ecNumber evidence="3">3.1.4.4</ecNumber>
    </recommendedName>
</protein>
<dbReference type="CDD" id="cd09129">
    <property type="entry name" value="PLDc_unchar2_1"/>
    <property type="match status" value="1"/>
</dbReference>
<keyword evidence="10" id="KW-1185">Reference proteome</keyword>
<proteinExistence type="inferred from homology"/>
<keyword evidence="6" id="KW-0443">Lipid metabolism</keyword>
<feature type="transmembrane region" description="Helical" evidence="7">
    <location>
        <begin position="14"/>
        <end position="35"/>
    </location>
</feature>
<sequence>MRKKVKGWSKRRRIVYATAGILALMYISVIIWHTYKPLPEGISYEGELRNLENVEMLYDLSFAQDKEGTQTEYHLEIFDEIFTMIDEAEEFIVIDLFLFDNYNDQKIEFPAVSELLTEHLLKKKEENPDMPIYFISDPLNIGYGSYQNQFFDTMGKAGIEIIITDLDKLRDSMPLYSGFYRVIFQWFDTGGRGWVPNGMSSDAPDLSIASYLTMLNIKANHRKVVITEKEAIVSSANPHNASGLHGNMAFKVSGEIINDLLEAEEAVSKFSGGPEFPRIDADEQTGEYQAQYLTEKKIQNGLLADIEKAQDGDAIWLGMFYIAQAEVVDALEAAAKRGVEVRMILDPNENAFGTEKTGLPNRPVVNEILENSGNKVKVRWYNAVVGQYHTKTLMVKTAEETYIYGGSANYTERTLDNYNLENDIRIIAPNDSELTENVDSYFNMLWDNEGAMYTLEVEEFQDDFTFWQRGIYAFQKIFKLTTY</sequence>
<dbReference type="GO" id="GO:0004630">
    <property type="term" value="F:phospholipase D activity"/>
    <property type="evidence" value="ECO:0007669"/>
    <property type="project" value="UniProtKB-EC"/>
</dbReference>
<dbReference type="Proteomes" id="UP000525923">
    <property type="component" value="Unassembled WGS sequence"/>
</dbReference>
<name>A0A7W8CQ26_9BACL</name>
<dbReference type="PANTHER" id="PTHR43856:SF1">
    <property type="entry name" value="MITOCHONDRIAL CARDIOLIPIN HYDROLASE"/>
    <property type="match status" value="1"/>
</dbReference>
<dbReference type="CDD" id="cd09130">
    <property type="entry name" value="PLDc_unchar2_2"/>
    <property type="match status" value="1"/>
</dbReference>
<evidence type="ECO:0000256" key="7">
    <source>
        <dbReference type="SAM" id="Phobius"/>
    </source>
</evidence>
<dbReference type="InterPro" id="IPR025202">
    <property type="entry name" value="PLD-like_dom"/>
</dbReference>
<keyword evidence="4" id="KW-0378">Hydrolase</keyword>